<feature type="compositionally biased region" description="Basic and acidic residues" evidence="2">
    <location>
        <begin position="15"/>
        <end position="41"/>
    </location>
</feature>
<dbReference type="OrthoDB" id="6124764at2759"/>
<keyword evidence="1" id="KW-0862">Zinc</keyword>
<dbReference type="Gene3D" id="3.30.160.60">
    <property type="entry name" value="Classic Zinc Finger"/>
    <property type="match status" value="1"/>
</dbReference>
<feature type="region of interest" description="Disordered" evidence="2">
    <location>
        <begin position="518"/>
        <end position="595"/>
    </location>
</feature>
<name>A0A6J8ENZ1_MYTCO</name>
<dbReference type="CDD" id="cd19756">
    <property type="entry name" value="Bbox2"/>
    <property type="match status" value="1"/>
</dbReference>
<dbReference type="InterPro" id="IPR000315">
    <property type="entry name" value="Znf_B-box"/>
</dbReference>
<dbReference type="Proteomes" id="UP000507470">
    <property type="component" value="Unassembled WGS sequence"/>
</dbReference>
<sequence>MRPVYATRGGRRKQRDTANRFTDKQATKKFKDTKDISKSSDRQQITEFRSAMDTCQNNSDTKKDVERMTKTISTSSNSQGVETDQIQLETKKNKYHKKTDNRNLRRTIKVEELTIDDCKCVVEMKVSDLKYRELQATNFFSEELELVKALKQLWYNEIEFKIACCNNKNGSDNGIVEIQEEPIYFWTYIDVRFGQAPAICFIDIDMNGNRNGSTNSLSEQNSSKDLNKKEQTSDMTDDKIDANKTADIEEQLGKLPDFLSDDEKTDTKPVIKQEPMGPVLCAADFDRLREVIRHDTYTHCDVHKLERMERNVVCIQCQQLICALCLLNSHQSHDIRSVSSMNEYFNVKSTIEEDVSVLQQEQNNLTVMFAQRKELKKKIEESSQNLVKDIGKRFDAIQNILHAKQEQLTTYVKQFESQNITELTRELDKIRDLENAASRMITRAITFFSKIDLTLATVLPQEVHDVIDKCKSASIESLQNKEKYLPERKFSKLLPSLDAVASICDTIHAEATKVVWSKTTKNSESDEKKAMKVKTEKRKHHSHSDHSSDTSKTFKKPKMATVTTVSSQSSTPLSIPSHRSSTEKSDSLEMDKNKRNTEKSLFESITENVNVKDTVQGSKVSHHRKSVDSATIQSPRHSTDIDDSESDKSDASIITPPKLRLVDMKTTNVEIGKCLMAKVSEEDGQGEKLMLGKICGSSKMKETTQYTVTWLKGEAGRDTTFEIRKKHSPLHSSCVLCNFDFDHTKPMSQELKGELLLAKEYHNKKKTRKRKPKERNVSPKKDKDSSKTQTVVKK</sequence>
<feature type="compositionally biased region" description="Basic and acidic residues" evidence="2">
    <location>
        <begin position="774"/>
        <end position="786"/>
    </location>
</feature>
<dbReference type="EMBL" id="CACVKT020009358">
    <property type="protein sequence ID" value="CAC5421586.1"/>
    <property type="molecule type" value="Genomic_DNA"/>
</dbReference>
<protein>
    <recommendedName>
        <fullName evidence="3">B box-type domain-containing protein</fullName>
    </recommendedName>
</protein>
<dbReference type="AlphaFoldDB" id="A0A6J8ENZ1"/>
<feature type="region of interest" description="Disordered" evidence="2">
    <location>
        <begin position="1"/>
        <end position="43"/>
    </location>
</feature>
<evidence type="ECO:0000313" key="4">
    <source>
        <dbReference type="EMBL" id="CAC5421586.1"/>
    </source>
</evidence>
<feature type="compositionally biased region" description="Basic and acidic residues" evidence="2">
    <location>
        <begin position="225"/>
        <end position="239"/>
    </location>
</feature>
<organism evidence="4 5">
    <name type="scientific">Mytilus coruscus</name>
    <name type="common">Sea mussel</name>
    <dbReference type="NCBI Taxonomy" id="42192"/>
    <lineage>
        <taxon>Eukaryota</taxon>
        <taxon>Metazoa</taxon>
        <taxon>Spiralia</taxon>
        <taxon>Lophotrochozoa</taxon>
        <taxon>Mollusca</taxon>
        <taxon>Bivalvia</taxon>
        <taxon>Autobranchia</taxon>
        <taxon>Pteriomorphia</taxon>
        <taxon>Mytilida</taxon>
        <taxon>Mytiloidea</taxon>
        <taxon>Mytilidae</taxon>
        <taxon>Mytilinae</taxon>
        <taxon>Mytilus</taxon>
    </lineage>
</organism>
<feature type="region of interest" description="Disordered" evidence="2">
    <location>
        <begin position="760"/>
        <end position="794"/>
    </location>
</feature>
<keyword evidence="1" id="KW-0479">Metal-binding</keyword>
<feature type="region of interest" description="Disordered" evidence="2">
    <location>
        <begin position="613"/>
        <end position="651"/>
    </location>
</feature>
<feature type="compositionally biased region" description="Low complexity" evidence="2">
    <location>
        <begin position="561"/>
        <end position="571"/>
    </location>
</feature>
<feature type="compositionally biased region" description="Basic and acidic residues" evidence="2">
    <location>
        <begin position="521"/>
        <end position="534"/>
    </location>
</feature>
<feature type="compositionally biased region" description="Polar residues" evidence="2">
    <location>
        <begin position="212"/>
        <end position="224"/>
    </location>
</feature>
<dbReference type="GO" id="GO:0008270">
    <property type="term" value="F:zinc ion binding"/>
    <property type="evidence" value="ECO:0007669"/>
    <property type="project" value="UniProtKB-KW"/>
</dbReference>
<dbReference type="SUPFAM" id="SSF57845">
    <property type="entry name" value="B-box zinc-binding domain"/>
    <property type="match status" value="1"/>
</dbReference>
<accession>A0A6J8ENZ1</accession>
<evidence type="ECO:0000313" key="5">
    <source>
        <dbReference type="Proteomes" id="UP000507470"/>
    </source>
</evidence>
<feature type="domain" description="B box-type" evidence="3">
    <location>
        <begin position="295"/>
        <end position="338"/>
    </location>
</feature>
<reference evidence="4 5" key="1">
    <citation type="submission" date="2020-06" db="EMBL/GenBank/DDBJ databases">
        <authorList>
            <person name="Li R."/>
            <person name="Bekaert M."/>
        </authorList>
    </citation>
    <scope>NUCLEOTIDE SEQUENCE [LARGE SCALE GENOMIC DNA]</scope>
    <source>
        <strain evidence="5">wild</strain>
    </source>
</reference>
<evidence type="ECO:0000256" key="1">
    <source>
        <dbReference type="PROSITE-ProRule" id="PRU00024"/>
    </source>
</evidence>
<feature type="compositionally biased region" description="Basic residues" evidence="2">
    <location>
        <begin position="762"/>
        <end position="773"/>
    </location>
</feature>
<evidence type="ECO:0000256" key="2">
    <source>
        <dbReference type="SAM" id="MobiDB-lite"/>
    </source>
</evidence>
<dbReference type="PROSITE" id="PS50119">
    <property type="entry name" value="ZF_BBOX"/>
    <property type="match status" value="1"/>
</dbReference>
<evidence type="ECO:0000259" key="3">
    <source>
        <dbReference type="PROSITE" id="PS50119"/>
    </source>
</evidence>
<keyword evidence="1" id="KW-0863">Zinc-finger</keyword>
<feature type="region of interest" description="Disordered" evidence="2">
    <location>
        <begin position="212"/>
        <end position="239"/>
    </location>
</feature>
<proteinExistence type="predicted"/>
<gene>
    <name evidence="4" type="ORF">MCOR_53690</name>
</gene>
<feature type="compositionally biased region" description="Basic and acidic residues" evidence="2">
    <location>
        <begin position="580"/>
        <end position="595"/>
    </location>
</feature>
<keyword evidence="5" id="KW-1185">Reference proteome</keyword>